<protein>
    <recommendedName>
        <fullName evidence="1">GP-PDE domain-containing protein</fullName>
    </recommendedName>
</protein>
<dbReference type="AlphaFoldDB" id="A0A2A6FRX3"/>
<proteinExistence type="predicted"/>
<dbReference type="Gene3D" id="3.20.20.190">
    <property type="entry name" value="Phosphatidylinositol (PI) phosphodiesterase"/>
    <property type="match status" value="1"/>
</dbReference>
<dbReference type="InterPro" id="IPR017946">
    <property type="entry name" value="PLC-like_Pdiesterase_TIM-brl"/>
</dbReference>
<name>A0A2A6FRX3_9MICO</name>
<dbReference type="Pfam" id="PF03009">
    <property type="entry name" value="GDPD"/>
    <property type="match status" value="1"/>
</dbReference>
<dbReference type="GO" id="GO:0006629">
    <property type="term" value="P:lipid metabolic process"/>
    <property type="evidence" value="ECO:0007669"/>
    <property type="project" value="InterPro"/>
</dbReference>
<feature type="domain" description="GP-PDE" evidence="1">
    <location>
        <begin position="19"/>
        <end position="292"/>
    </location>
</feature>
<dbReference type="SUPFAM" id="SSF51695">
    <property type="entry name" value="PLC-like phosphodiesterases"/>
    <property type="match status" value="1"/>
</dbReference>
<dbReference type="EMBL" id="NAEP01000034">
    <property type="protein sequence ID" value="PDQ35418.1"/>
    <property type="molecule type" value="Genomic_DNA"/>
</dbReference>
<reference evidence="3" key="1">
    <citation type="submission" date="2017-03" db="EMBL/GenBank/DDBJ databases">
        <authorList>
            <person name="Lund M.B."/>
        </authorList>
    </citation>
    <scope>NUCLEOTIDE SEQUENCE [LARGE SCALE GENOMIC DNA]</scope>
</reference>
<dbReference type="GO" id="GO:0008081">
    <property type="term" value="F:phosphoric diester hydrolase activity"/>
    <property type="evidence" value="ECO:0007669"/>
    <property type="project" value="InterPro"/>
</dbReference>
<evidence type="ECO:0000259" key="1">
    <source>
        <dbReference type="PROSITE" id="PS51704"/>
    </source>
</evidence>
<organism evidence="2 3">
    <name type="scientific">Candidatus Lumbricidiphila eiseniae</name>
    <dbReference type="NCBI Taxonomy" id="1969409"/>
    <lineage>
        <taxon>Bacteria</taxon>
        <taxon>Bacillati</taxon>
        <taxon>Actinomycetota</taxon>
        <taxon>Actinomycetes</taxon>
        <taxon>Micrococcales</taxon>
        <taxon>Microbacteriaceae</taxon>
        <taxon>Candidatus Lumbricidiphila</taxon>
    </lineage>
</organism>
<accession>A0A2A6FRX3</accession>
<dbReference type="PROSITE" id="PS51704">
    <property type="entry name" value="GP_PDE"/>
    <property type="match status" value="1"/>
</dbReference>
<dbReference type="PANTHER" id="PTHR46211:SF14">
    <property type="entry name" value="GLYCEROPHOSPHODIESTER PHOSPHODIESTERASE"/>
    <property type="match status" value="1"/>
</dbReference>
<evidence type="ECO:0000313" key="3">
    <source>
        <dbReference type="Proteomes" id="UP000219994"/>
    </source>
</evidence>
<evidence type="ECO:0000313" key="2">
    <source>
        <dbReference type="EMBL" id="PDQ35418.1"/>
    </source>
</evidence>
<dbReference type="InterPro" id="IPR030395">
    <property type="entry name" value="GP_PDE_dom"/>
</dbReference>
<comment type="caution">
    <text evidence="2">The sequence shown here is derived from an EMBL/GenBank/DDBJ whole genome shotgun (WGS) entry which is preliminary data.</text>
</comment>
<sequence>MVRPPDTDPELLWPPGGRLDIQGHRGARGYLAENTIPSFQHAVAAGVGGLELDVRLTADHEVIVWHDPTVQADKCLPTGTDFRGARLDELTLEQLRTIDVGSLVLPGFPEQRPVPGLGISTLPEVLAACDHPGLWWTIELKVNPTDPREVATREILVNKVLQIISDADITHRCFVHSFDWAVLELSRTLAPTVLRSALAVVGETYRPESAWLGSIRWEDHGDDLPGAVAELGAAVVSPHFLGVTADFVSRSHQCGIAVLVWTVNTEEDAVVQMKAGVDGIVTDYPGRLLALTQH</sequence>
<dbReference type="PANTHER" id="PTHR46211">
    <property type="entry name" value="GLYCEROPHOSPHORYL DIESTER PHOSPHODIESTERASE"/>
    <property type="match status" value="1"/>
</dbReference>
<gene>
    <name evidence="2" type="ORF">B5766_06225</name>
</gene>
<dbReference type="Proteomes" id="UP000219994">
    <property type="component" value="Unassembled WGS sequence"/>
</dbReference>